<evidence type="ECO:0000313" key="3">
    <source>
        <dbReference type="Proteomes" id="UP000198362"/>
    </source>
</evidence>
<proteinExistence type="predicted"/>
<protein>
    <submittedName>
        <fullName evidence="2">Uncharacterized protein</fullName>
    </submittedName>
</protein>
<organism evidence="2 3">
    <name type="scientific">Asanoa hainanensis</name>
    <dbReference type="NCBI Taxonomy" id="560556"/>
    <lineage>
        <taxon>Bacteria</taxon>
        <taxon>Bacillati</taxon>
        <taxon>Actinomycetota</taxon>
        <taxon>Actinomycetes</taxon>
        <taxon>Micromonosporales</taxon>
        <taxon>Micromonosporaceae</taxon>
        <taxon>Asanoa</taxon>
    </lineage>
</organism>
<keyword evidence="3" id="KW-1185">Reference proteome</keyword>
<dbReference type="AlphaFoldDB" id="A0A239P3K5"/>
<feature type="region of interest" description="Disordered" evidence="1">
    <location>
        <begin position="1"/>
        <end position="31"/>
    </location>
</feature>
<feature type="compositionally biased region" description="Basic and acidic residues" evidence="1">
    <location>
        <begin position="9"/>
        <end position="19"/>
    </location>
</feature>
<dbReference type="EMBL" id="FZPH01000012">
    <property type="protein sequence ID" value="SNT60899.1"/>
    <property type="molecule type" value="Genomic_DNA"/>
</dbReference>
<sequence length="41" mass="4189">MKPGTGETVDDREILVGDRGDDEAVDAGGIGGITDARRCGL</sequence>
<dbReference type="Proteomes" id="UP000198362">
    <property type="component" value="Unassembled WGS sequence"/>
</dbReference>
<gene>
    <name evidence="2" type="ORF">SAMN05421812_112238</name>
</gene>
<name>A0A239P3K5_9ACTN</name>
<reference evidence="2 3" key="1">
    <citation type="submission" date="2017-06" db="EMBL/GenBank/DDBJ databases">
        <authorList>
            <person name="Kim H.J."/>
            <person name="Triplett B.A."/>
        </authorList>
    </citation>
    <scope>NUCLEOTIDE SEQUENCE [LARGE SCALE GENOMIC DNA]</scope>
    <source>
        <strain evidence="2 3">CGMCC 4.5593</strain>
    </source>
</reference>
<evidence type="ECO:0000256" key="1">
    <source>
        <dbReference type="SAM" id="MobiDB-lite"/>
    </source>
</evidence>
<accession>A0A239P3K5</accession>
<evidence type="ECO:0000313" key="2">
    <source>
        <dbReference type="EMBL" id="SNT60899.1"/>
    </source>
</evidence>
<dbReference type="RefSeq" id="WP_281257731.1">
    <property type="nucleotide sequence ID" value="NZ_FZPH01000012.1"/>
</dbReference>